<feature type="compositionally biased region" description="Polar residues" evidence="7">
    <location>
        <begin position="1"/>
        <end position="10"/>
    </location>
</feature>
<comment type="caution">
    <text evidence="10">The sequence shown here is derived from an EMBL/GenBank/DDBJ whole genome shotgun (WGS) entry which is preliminary data.</text>
</comment>
<evidence type="ECO:0000256" key="5">
    <source>
        <dbReference type="ARBA" id="ARBA00023136"/>
    </source>
</evidence>
<dbReference type="Proteomes" id="UP001153069">
    <property type="component" value="Unassembled WGS sequence"/>
</dbReference>
<evidence type="ECO:0000313" key="10">
    <source>
        <dbReference type="EMBL" id="CAB9501729.1"/>
    </source>
</evidence>
<keyword evidence="10" id="KW-0675">Receptor</keyword>
<dbReference type="GO" id="GO:0035556">
    <property type="term" value="P:intracellular signal transduction"/>
    <property type="evidence" value="ECO:0007669"/>
    <property type="project" value="InterPro"/>
</dbReference>
<dbReference type="PROSITE" id="PS50125">
    <property type="entry name" value="GUANYLATE_CYCLASE_2"/>
    <property type="match status" value="1"/>
</dbReference>
<evidence type="ECO:0000256" key="3">
    <source>
        <dbReference type="ARBA" id="ARBA00022741"/>
    </source>
</evidence>
<dbReference type="GO" id="GO:0001653">
    <property type="term" value="F:peptide receptor activity"/>
    <property type="evidence" value="ECO:0007669"/>
    <property type="project" value="TreeGrafter"/>
</dbReference>
<evidence type="ECO:0000256" key="2">
    <source>
        <dbReference type="ARBA" id="ARBA00022692"/>
    </source>
</evidence>
<dbReference type="InterPro" id="IPR050401">
    <property type="entry name" value="Cyclic_nucleotide_synthase"/>
</dbReference>
<keyword evidence="11" id="KW-1185">Reference proteome</keyword>
<dbReference type="Pfam" id="PF00211">
    <property type="entry name" value="Guanylate_cyc"/>
    <property type="match status" value="1"/>
</dbReference>
<dbReference type="SUPFAM" id="SSF55073">
    <property type="entry name" value="Nucleotide cyclase"/>
    <property type="match status" value="1"/>
</dbReference>
<dbReference type="Gene3D" id="3.30.70.1230">
    <property type="entry name" value="Nucleotide cyclase"/>
    <property type="match status" value="1"/>
</dbReference>
<dbReference type="InterPro" id="IPR001054">
    <property type="entry name" value="A/G_cyclase"/>
</dbReference>
<dbReference type="PANTHER" id="PTHR11920">
    <property type="entry name" value="GUANYLYL CYCLASE"/>
    <property type="match status" value="1"/>
</dbReference>
<dbReference type="EMBL" id="CAICTM010000115">
    <property type="protein sequence ID" value="CAB9501729.1"/>
    <property type="molecule type" value="Genomic_DNA"/>
</dbReference>
<dbReference type="GO" id="GO:0004016">
    <property type="term" value="F:adenylate cyclase activity"/>
    <property type="evidence" value="ECO:0007669"/>
    <property type="project" value="TreeGrafter"/>
</dbReference>
<gene>
    <name evidence="10" type="ORF">SEMRO_116_G057220.1</name>
</gene>
<feature type="domain" description="Guanylate cyclase" evidence="9">
    <location>
        <begin position="556"/>
        <end position="691"/>
    </location>
</feature>
<organism evidence="10 11">
    <name type="scientific">Seminavis robusta</name>
    <dbReference type="NCBI Taxonomy" id="568900"/>
    <lineage>
        <taxon>Eukaryota</taxon>
        <taxon>Sar</taxon>
        <taxon>Stramenopiles</taxon>
        <taxon>Ochrophyta</taxon>
        <taxon>Bacillariophyta</taxon>
        <taxon>Bacillariophyceae</taxon>
        <taxon>Bacillariophycidae</taxon>
        <taxon>Naviculales</taxon>
        <taxon>Naviculaceae</taxon>
        <taxon>Seminavis</taxon>
    </lineage>
</organism>
<feature type="region of interest" description="Disordered" evidence="7">
    <location>
        <begin position="1"/>
        <end position="35"/>
    </location>
</feature>
<name>A0A9N8DFI5_9STRA</name>
<keyword evidence="5 8" id="KW-0472">Membrane</keyword>
<evidence type="ECO:0000313" key="11">
    <source>
        <dbReference type="Proteomes" id="UP001153069"/>
    </source>
</evidence>
<feature type="region of interest" description="Disordered" evidence="7">
    <location>
        <begin position="816"/>
        <end position="927"/>
    </location>
</feature>
<dbReference type="GO" id="GO:0005886">
    <property type="term" value="C:plasma membrane"/>
    <property type="evidence" value="ECO:0007669"/>
    <property type="project" value="TreeGrafter"/>
</dbReference>
<accession>A0A9N8DFI5</accession>
<sequence length="927" mass="102499">MTPSTDTPTRTIPEEPGDDGDLMDQSRVSRTNRSFNDDEPEKIMIANREDKAVCRFRTLLALVLVVVATGVSTAVYMLTRNGEVEDFERQYQDHAQKVAASFTDNAALRLGAIELFAVSIASNARARGETWPMVTIPDYQRVSSYILELSAVMSLTFHPLVHADERTEWGEYSGNNTEWIDQGTVYQEQRKSEDYDYEEEKGYTDFLNKVFRGPVEDGMVIRPYIFNLTADGISLPPDDAEHFLPWWQFAPFIEGVNSGINYNTFSSSTRGPDLQTVMATQKPLVTPAWDYSLQNRATVARKAVLNMYLMRWKDGGKKYEDGPASDLYFPVFESYEDEDTYMDIPPEERTMVGVLSAYVYWQIYFENVLPDADNAQGVIVVLENNCDQAFTYVINGASASYVGMGDLHDPKYDDLVVSTGYGAFLGGHAATGDFDNQCIYGIKVYPSVEMEDHFLTSMPLIFTLVVVAVFVVTSLIFVLYDVMVEKRQTAVMKKAVQSTEVVNSLYPAAVRDRLFDASATKSVKTDSSSFLVEQPNGGGADEEPDGIVADLYNDSTILFADLAGFTQWSSTKEPKHVFQLLETLYAEFDRIAKKRRVFKVETIGDCYLAITGVPRPQSRHALIMARFAHECRTVMNKVIHSKLVHTLGEETASLQMRVGLHSGPVTAGVLRGDRARFQLFGDTVNTASRMESTGLAGRIQASKATADLIVAAGKGSWVTQREGGVEAKGKGNMETFWIDPQTEPTVTGSVVSGMTTSSGERGSTGFASDDGCGTDGTGAVDLGFEEIVDDKPDTKESPPSTHDDTVGILQIQQLANKEDSWTPIESSEYDDEPWVDGRKSEPVAMSKSRNQKRDISFQSYLTSTDEKMKGYTEAQGQSNETVKDGEDNGGESNASNDDLYRQQRQGRVDGYDTATAGDDIASQPSTS</sequence>
<evidence type="ECO:0000256" key="4">
    <source>
        <dbReference type="ARBA" id="ARBA00022989"/>
    </source>
</evidence>
<feature type="compositionally biased region" description="Basic and acidic residues" evidence="7">
    <location>
        <begin position="898"/>
        <end position="910"/>
    </location>
</feature>
<evidence type="ECO:0000256" key="7">
    <source>
        <dbReference type="SAM" id="MobiDB-lite"/>
    </source>
</evidence>
<dbReference type="PANTHER" id="PTHR11920:SF335">
    <property type="entry name" value="GUANYLATE CYCLASE"/>
    <property type="match status" value="1"/>
</dbReference>
<proteinExistence type="predicted"/>
<feature type="region of interest" description="Disordered" evidence="7">
    <location>
        <begin position="743"/>
        <end position="779"/>
    </location>
</feature>
<feature type="transmembrane region" description="Helical" evidence="8">
    <location>
        <begin position="460"/>
        <end position="484"/>
    </location>
</feature>
<keyword evidence="6" id="KW-0456">Lyase</keyword>
<keyword evidence="2 8" id="KW-0812">Transmembrane</keyword>
<dbReference type="GO" id="GO:0004383">
    <property type="term" value="F:guanylate cyclase activity"/>
    <property type="evidence" value="ECO:0007669"/>
    <property type="project" value="TreeGrafter"/>
</dbReference>
<dbReference type="GO" id="GO:0000166">
    <property type="term" value="F:nucleotide binding"/>
    <property type="evidence" value="ECO:0007669"/>
    <property type="project" value="UniProtKB-KW"/>
</dbReference>
<dbReference type="InterPro" id="IPR029787">
    <property type="entry name" value="Nucleotide_cyclase"/>
</dbReference>
<evidence type="ECO:0000259" key="9">
    <source>
        <dbReference type="PROSITE" id="PS50125"/>
    </source>
</evidence>
<dbReference type="SMART" id="SM00044">
    <property type="entry name" value="CYCc"/>
    <property type="match status" value="1"/>
</dbReference>
<reference evidence="10" key="1">
    <citation type="submission" date="2020-06" db="EMBL/GenBank/DDBJ databases">
        <authorList>
            <consortium name="Plant Systems Biology data submission"/>
        </authorList>
    </citation>
    <scope>NUCLEOTIDE SEQUENCE</scope>
    <source>
        <strain evidence="10">D6</strain>
    </source>
</reference>
<dbReference type="CDD" id="cd07302">
    <property type="entry name" value="CHD"/>
    <property type="match status" value="1"/>
</dbReference>
<keyword evidence="4 8" id="KW-1133">Transmembrane helix</keyword>
<evidence type="ECO:0000256" key="1">
    <source>
        <dbReference type="ARBA" id="ARBA00004370"/>
    </source>
</evidence>
<feature type="compositionally biased region" description="Low complexity" evidence="7">
    <location>
        <begin position="745"/>
        <end position="759"/>
    </location>
</feature>
<comment type="subcellular location">
    <subcellularLocation>
        <location evidence="1">Membrane</location>
    </subcellularLocation>
</comment>
<dbReference type="GO" id="GO:0007168">
    <property type="term" value="P:receptor guanylyl cyclase signaling pathway"/>
    <property type="evidence" value="ECO:0007669"/>
    <property type="project" value="TreeGrafter"/>
</dbReference>
<dbReference type="AlphaFoldDB" id="A0A9N8DFI5"/>
<evidence type="ECO:0000256" key="6">
    <source>
        <dbReference type="ARBA" id="ARBA00023239"/>
    </source>
</evidence>
<keyword evidence="3" id="KW-0547">Nucleotide-binding</keyword>
<protein>
    <submittedName>
        <fullName evidence="10">Receptor-type guanylate cyclase gcy</fullName>
    </submittedName>
</protein>
<evidence type="ECO:0000256" key="8">
    <source>
        <dbReference type="SAM" id="Phobius"/>
    </source>
</evidence>
<feature type="transmembrane region" description="Helical" evidence="8">
    <location>
        <begin position="58"/>
        <end position="78"/>
    </location>
</feature>